<protein>
    <recommendedName>
        <fullName evidence="4">Poly(Hydroxyalcanoate) granule associated protein</fullName>
    </recommendedName>
</protein>
<reference evidence="2 3" key="2">
    <citation type="journal article" date="2015" name="Stand. Genomic Sci.">
        <title>High quality draft genomic sequence of Arenimonas donghaensis DSM 18148(T).</title>
        <authorList>
            <person name="Chen F."/>
            <person name="Wang H."/>
            <person name="Cao Y."/>
            <person name="Li X."/>
            <person name="Wang G."/>
        </authorList>
    </citation>
    <scope>NUCLEOTIDE SEQUENCE [LARGE SCALE GENOMIC DNA]</scope>
    <source>
        <strain evidence="2 3">HO3-R19</strain>
    </source>
</reference>
<dbReference type="InterPro" id="IPR008769">
    <property type="entry name" value="PhaF_PhaI"/>
</dbReference>
<dbReference type="RefSeq" id="WP_034220369.1">
    <property type="nucleotide sequence ID" value="NZ_AVCJ01000001.1"/>
</dbReference>
<name>A0A087MM56_9GAMM</name>
<feature type="region of interest" description="Disordered" evidence="1">
    <location>
        <begin position="1"/>
        <end position="23"/>
    </location>
</feature>
<evidence type="ECO:0000256" key="1">
    <source>
        <dbReference type="SAM" id="MobiDB-lite"/>
    </source>
</evidence>
<feature type="compositionally biased region" description="Basic residues" evidence="1">
    <location>
        <begin position="189"/>
        <end position="213"/>
    </location>
</feature>
<dbReference type="PATRIC" id="fig|1121014.3.peg.366"/>
<proteinExistence type="predicted"/>
<organism evidence="2 3">
    <name type="scientific">Arenimonas donghaensis DSM 18148 = HO3-R19</name>
    <dbReference type="NCBI Taxonomy" id="1121014"/>
    <lineage>
        <taxon>Bacteria</taxon>
        <taxon>Pseudomonadati</taxon>
        <taxon>Pseudomonadota</taxon>
        <taxon>Gammaproteobacteria</taxon>
        <taxon>Lysobacterales</taxon>
        <taxon>Lysobacteraceae</taxon>
        <taxon>Arenimonas</taxon>
    </lineage>
</organism>
<sequence>MAKLKKNARAKASAKRAPSAASAADLQARAEQVSRSIVGSAQQIWMAGMGAFHRAQGEGSKLFEALVSEGMNIEQSTRKLATSRVDAVRDAVEDRVGVARERAVDTWDRLEKVFEDRVQRALNRLGVPSREDLTELNQRVHELNGELRKLSKPSAKAGAAKARKAPAGKKPAAKKAGKKAATKTSAPRKASKKPAARKAAKPAKSASKRRLPKSPKPVAPQAPSA</sequence>
<comment type="caution">
    <text evidence="2">The sequence shown here is derived from an EMBL/GenBank/DDBJ whole genome shotgun (WGS) entry which is preliminary data.</text>
</comment>
<feature type="region of interest" description="Disordered" evidence="1">
    <location>
        <begin position="144"/>
        <end position="225"/>
    </location>
</feature>
<gene>
    <name evidence="2" type="ORF">N788_01950</name>
</gene>
<feature type="compositionally biased region" description="Basic residues" evidence="1">
    <location>
        <begin position="161"/>
        <end position="181"/>
    </location>
</feature>
<feature type="compositionally biased region" description="Basic residues" evidence="1">
    <location>
        <begin position="1"/>
        <end position="14"/>
    </location>
</feature>
<dbReference type="NCBIfam" id="TIGR01837">
    <property type="entry name" value="PHA_granule_1"/>
    <property type="match status" value="1"/>
</dbReference>
<reference evidence="3" key="1">
    <citation type="submission" date="2013-08" db="EMBL/GenBank/DDBJ databases">
        <title>Genome sequencing of Arenimonas donghaensis.</title>
        <authorList>
            <person name="Chen F."/>
            <person name="Wang G."/>
        </authorList>
    </citation>
    <scope>NUCLEOTIDE SEQUENCE [LARGE SCALE GENOMIC DNA]</scope>
    <source>
        <strain evidence="3">HO3-R19</strain>
    </source>
</reference>
<dbReference type="AlphaFoldDB" id="A0A087MM56"/>
<feature type="compositionally biased region" description="Pro residues" evidence="1">
    <location>
        <begin position="214"/>
        <end position="225"/>
    </location>
</feature>
<dbReference type="PANTHER" id="PTHR38664">
    <property type="entry name" value="SLR0058 PROTEIN"/>
    <property type="match status" value="1"/>
</dbReference>
<evidence type="ECO:0008006" key="4">
    <source>
        <dbReference type="Google" id="ProtNLM"/>
    </source>
</evidence>
<accession>A0A087MM56</accession>
<evidence type="ECO:0000313" key="2">
    <source>
        <dbReference type="EMBL" id="KFL37959.1"/>
    </source>
</evidence>
<dbReference type="PANTHER" id="PTHR38664:SF1">
    <property type="entry name" value="SLR0058 PROTEIN"/>
    <property type="match status" value="1"/>
</dbReference>
<evidence type="ECO:0000313" key="3">
    <source>
        <dbReference type="Proteomes" id="UP000029085"/>
    </source>
</evidence>
<dbReference type="Pfam" id="PF05597">
    <property type="entry name" value="Phasin"/>
    <property type="match status" value="1"/>
</dbReference>
<dbReference type="Proteomes" id="UP000029085">
    <property type="component" value="Unassembled WGS sequence"/>
</dbReference>
<keyword evidence="3" id="KW-1185">Reference proteome</keyword>
<dbReference type="STRING" id="1121014.N788_01950"/>
<dbReference type="OrthoDB" id="5801582at2"/>
<dbReference type="EMBL" id="AVCJ01000001">
    <property type="protein sequence ID" value="KFL37959.1"/>
    <property type="molecule type" value="Genomic_DNA"/>
</dbReference>